<evidence type="ECO:0000313" key="2">
    <source>
        <dbReference type="Proteomes" id="UP000299102"/>
    </source>
</evidence>
<evidence type="ECO:0000313" key="1">
    <source>
        <dbReference type="EMBL" id="GBP41329.1"/>
    </source>
</evidence>
<protein>
    <recommendedName>
        <fullName evidence="3">Histone-lysine N-methyltransferase SETMAR</fullName>
    </recommendedName>
</protein>
<dbReference type="Proteomes" id="UP000299102">
    <property type="component" value="Unassembled WGS sequence"/>
</dbReference>
<keyword evidence="2" id="KW-1185">Reference proteome</keyword>
<dbReference type="Gene3D" id="3.30.420.10">
    <property type="entry name" value="Ribonuclease H-like superfamily/Ribonuclease H"/>
    <property type="match status" value="1"/>
</dbReference>
<organism evidence="1 2">
    <name type="scientific">Eumeta variegata</name>
    <name type="common">Bagworm moth</name>
    <name type="synonym">Eumeta japonica</name>
    <dbReference type="NCBI Taxonomy" id="151549"/>
    <lineage>
        <taxon>Eukaryota</taxon>
        <taxon>Metazoa</taxon>
        <taxon>Ecdysozoa</taxon>
        <taxon>Arthropoda</taxon>
        <taxon>Hexapoda</taxon>
        <taxon>Insecta</taxon>
        <taxon>Pterygota</taxon>
        <taxon>Neoptera</taxon>
        <taxon>Endopterygota</taxon>
        <taxon>Lepidoptera</taxon>
        <taxon>Glossata</taxon>
        <taxon>Ditrysia</taxon>
        <taxon>Tineoidea</taxon>
        <taxon>Psychidae</taxon>
        <taxon>Oiketicinae</taxon>
        <taxon>Eumeta</taxon>
    </lineage>
</organism>
<dbReference type="EMBL" id="BGZK01000397">
    <property type="protein sequence ID" value="GBP41329.1"/>
    <property type="molecule type" value="Genomic_DNA"/>
</dbReference>
<evidence type="ECO:0008006" key="3">
    <source>
        <dbReference type="Google" id="ProtNLM"/>
    </source>
</evidence>
<name>A0A4C1VSZ8_EUMVA</name>
<proteinExistence type="predicted"/>
<accession>A0A4C1VSZ8</accession>
<reference evidence="1 2" key="1">
    <citation type="journal article" date="2019" name="Commun. Biol.">
        <title>The bagworm genome reveals a unique fibroin gene that provides high tensile strength.</title>
        <authorList>
            <person name="Kono N."/>
            <person name="Nakamura H."/>
            <person name="Ohtoshi R."/>
            <person name="Tomita M."/>
            <person name="Numata K."/>
            <person name="Arakawa K."/>
        </authorList>
    </citation>
    <scope>NUCLEOTIDE SEQUENCE [LARGE SCALE GENOMIC DNA]</scope>
</reference>
<gene>
    <name evidence="1" type="ORF">EVAR_25167_1</name>
</gene>
<dbReference type="InterPro" id="IPR036397">
    <property type="entry name" value="RNaseH_sf"/>
</dbReference>
<sequence length="147" mass="16731">MPRVGAPRRRAGLRGLSPPLRLVQTFLVETRHRAFNLKPTSKHREPSQHFWCATVHNGCAMDILRANVAPYSRVTRWCNEIKRKNGLASTLRSAVVMAAILDLDFEILNHFPYSPDLALCDFCLSPKFKEYLEEKRIKDDEAVVAGV</sequence>
<comment type="caution">
    <text evidence="1">The sequence shown here is derived from an EMBL/GenBank/DDBJ whole genome shotgun (WGS) entry which is preliminary data.</text>
</comment>
<dbReference type="GO" id="GO:0003676">
    <property type="term" value="F:nucleic acid binding"/>
    <property type="evidence" value="ECO:0007669"/>
    <property type="project" value="InterPro"/>
</dbReference>
<dbReference type="AlphaFoldDB" id="A0A4C1VSZ8"/>